<evidence type="ECO:0000313" key="1">
    <source>
        <dbReference type="EMBL" id="WYW19103.1"/>
    </source>
</evidence>
<name>A0ACD5BIL2_9PSEU</name>
<keyword evidence="1" id="KW-0378">Hydrolase</keyword>
<gene>
    <name evidence="1" type="ORF">LCL61_26510</name>
</gene>
<protein>
    <submittedName>
        <fullName evidence="1">Endonuclease/exonuclease/phosphatase family protein</fullName>
    </submittedName>
</protein>
<accession>A0ACD5BIL2</accession>
<dbReference type="Proteomes" id="UP001456344">
    <property type="component" value="Chromosome"/>
</dbReference>
<dbReference type="EMBL" id="CP150484">
    <property type="protein sequence ID" value="WYW19103.1"/>
    <property type="molecule type" value="Genomic_DNA"/>
</dbReference>
<keyword evidence="1" id="KW-0255">Endonuclease</keyword>
<organism evidence="1 2">
    <name type="scientific">Amycolatopsis coloradensis</name>
    <dbReference type="NCBI Taxonomy" id="76021"/>
    <lineage>
        <taxon>Bacteria</taxon>
        <taxon>Bacillati</taxon>
        <taxon>Actinomycetota</taxon>
        <taxon>Actinomycetes</taxon>
        <taxon>Pseudonocardiales</taxon>
        <taxon>Pseudonocardiaceae</taxon>
        <taxon>Amycolatopsis</taxon>
    </lineage>
</organism>
<keyword evidence="2" id="KW-1185">Reference proteome</keyword>
<keyword evidence="1" id="KW-0540">Nuclease</keyword>
<proteinExistence type="predicted"/>
<evidence type="ECO:0000313" key="2">
    <source>
        <dbReference type="Proteomes" id="UP001456344"/>
    </source>
</evidence>
<reference evidence="1" key="1">
    <citation type="submission" date="2023-10" db="EMBL/GenBank/DDBJ databases">
        <title>Whole genome sequencing of actinobacterial strain Amycolatopsis sp. (BCA-696) identifies the underlying plant growth-promoting genes.</title>
        <authorList>
            <person name="Gandham P."/>
            <person name="Vadla N."/>
            <person name="Saji A."/>
            <person name="Srinivas V."/>
            <person name="Ruperao P."/>
            <person name="Selvanayagam S."/>
            <person name="Saxena R.K."/>
            <person name="Rathore A."/>
            <person name="Gopalakrishnan S."/>
            <person name="Thakur V."/>
        </authorList>
    </citation>
    <scope>NUCLEOTIDE SEQUENCE</scope>
    <source>
        <strain evidence="1">BCA-696</strain>
    </source>
</reference>
<sequence>MKHSRRKTLALALLVPFAALVAVPGAEAAEVATERTIKVVTYNVGDAGGLKADLVRLLETERPAVIGLQEVADREEVVKEAAAATGYVAIYESDRRAVKHNAILVRGTMSVTGHGAHEISPASKVDPSTPGTGPAEPGDCGCWVPPKYVNWVRVGGAGFEWVVGVVHLTPSAQRFALNRELHNLQVRATADWFSSRAAEPVVMGDFNAEPGSDLMTGLRRVADSYSAPSHGTRSIDHVWAKKDSTGSAVDALGGYGSDHRPVRVRVTVTR</sequence>